<proteinExistence type="predicted"/>
<accession>A0A512IQ99</accession>
<reference evidence="3 4" key="1">
    <citation type="submission" date="2019-07" db="EMBL/GenBank/DDBJ databases">
        <title>Whole genome shotgun sequence of Methylobacterium haplocladii NBRC 107714.</title>
        <authorList>
            <person name="Hosoyama A."/>
            <person name="Uohara A."/>
            <person name="Ohji S."/>
            <person name="Ichikawa N."/>
        </authorList>
    </citation>
    <scope>NUCLEOTIDE SEQUENCE [LARGE SCALE GENOMIC DNA]</scope>
    <source>
        <strain evidence="3 4">NBRC 107714</strain>
    </source>
</reference>
<organism evidence="3 4">
    <name type="scientific">Methylobacterium haplocladii</name>
    <dbReference type="NCBI Taxonomy" id="1176176"/>
    <lineage>
        <taxon>Bacteria</taxon>
        <taxon>Pseudomonadati</taxon>
        <taxon>Pseudomonadota</taxon>
        <taxon>Alphaproteobacteria</taxon>
        <taxon>Hyphomicrobiales</taxon>
        <taxon>Methylobacteriaceae</taxon>
        <taxon>Methylobacterium</taxon>
    </lineage>
</organism>
<dbReference type="Proteomes" id="UP000321258">
    <property type="component" value="Unassembled WGS sequence"/>
</dbReference>
<dbReference type="InterPro" id="IPR007372">
    <property type="entry name" value="Lipid/polyisoprenoid-bd_YceI"/>
</dbReference>
<feature type="domain" description="Lipid/polyisoprenoid-binding YceI-like" evidence="2">
    <location>
        <begin position="40"/>
        <end position="204"/>
    </location>
</feature>
<dbReference type="SMART" id="SM00867">
    <property type="entry name" value="YceI"/>
    <property type="match status" value="1"/>
</dbReference>
<dbReference type="AlphaFoldDB" id="A0A512IQ99"/>
<dbReference type="InterPro" id="IPR036761">
    <property type="entry name" value="TTHA0802/YceI-like_sf"/>
</dbReference>
<evidence type="ECO:0000256" key="1">
    <source>
        <dbReference type="SAM" id="SignalP"/>
    </source>
</evidence>
<dbReference type="RefSeq" id="WP_147078744.1">
    <property type="nucleotide sequence ID" value="NZ_BJZT01000024.1"/>
</dbReference>
<feature type="chain" id="PRO_5021698564" evidence="1">
    <location>
        <begin position="23"/>
        <end position="207"/>
    </location>
</feature>
<dbReference type="PANTHER" id="PTHR34406:SF1">
    <property type="entry name" value="PROTEIN YCEI"/>
    <property type="match status" value="1"/>
</dbReference>
<evidence type="ECO:0000313" key="3">
    <source>
        <dbReference type="EMBL" id="GEO99869.1"/>
    </source>
</evidence>
<protein>
    <submittedName>
        <fullName evidence="3">Polyisoprenoid-binding protein</fullName>
    </submittedName>
</protein>
<gene>
    <name evidence="3" type="ORF">MHA02_22570</name>
</gene>
<dbReference type="OrthoDB" id="9811006at2"/>
<dbReference type="SUPFAM" id="SSF101874">
    <property type="entry name" value="YceI-like"/>
    <property type="match status" value="1"/>
</dbReference>
<feature type="signal peptide" evidence="1">
    <location>
        <begin position="1"/>
        <end position="22"/>
    </location>
</feature>
<keyword evidence="4" id="KW-1185">Reference proteome</keyword>
<dbReference type="PANTHER" id="PTHR34406">
    <property type="entry name" value="PROTEIN YCEI"/>
    <property type="match status" value="1"/>
</dbReference>
<comment type="caution">
    <text evidence="3">The sequence shown here is derived from an EMBL/GenBank/DDBJ whole genome shotgun (WGS) entry which is preliminary data.</text>
</comment>
<dbReference type="Pfam" id="PF04264">
    <property type="entry name" value="YceI"/>
    <property type="match status" value="1"/>
</dbReference>
<keyword evidence="1" id="KW-0732">Signal</keyword>
<evidence type="ECO:0000313" key="4">
    <source>
        <dbReference type="Proteomes" id="UP000321258"/>
    </source>
</evidence>
<dbReference type="EMBL" id="BJZT01000024">
    <property type="protein sequence ID" value="GEO99869.1"/>
    <property type="molecule type" value="Genomic_DNA"/>
</dbReference>
<evidence type="ECO:0000259" key="2">
    <source>
        <dbReference type="SMART" id="SM00867"/>
    </source>
</evidence>
<name>A0A512IQ99_9HYPH</name>
<dbReference type="Gene3D" id="2.40.128.110">
    <property type="entry name" value="Lipid/polyisoprenoid-binding, YceI-like"/>
    <property type="match status" value="1"/>
</dbReference>
<sequence>MPTKPILALIALLASAPLPAWAQAEPTGPTTDPTQVKPGRYRLDPAHGKITWSLSHLGYSTYYGQITDVSGEATLDPSDPSKSRLSITIGTASVNSLNDKLNEHLKAPDFFDVQKFPQATYVGTSVEPTSPTTARVNGELTIKGITRVVSFDATFNQAGINPVDKAYSVGFDGRAVIRRSDFGVSAFLPILGDEVQLRLEGEFKAAP</sequence>